<evidence type="ECO:0000256" key="1">
    <source>
        <dbReference type="ARBA" id="ARBA00023015"/>
    </source>
</evidence>
<evidence type="ECO:0000313" key="5">
    <source>
        <dbReference type="EMBL" id="MDQ0359576.1"/>
    </source>
</evidence>
<dbReference type="SMART" id="SM00345">
    <property type="entry name" value="HTH_GNTR"/>
    <property type="match status" value="1"/>
</dbReference>
<dbReference type="PRINTS" id="PR00035">
    <property type="entry name" value="HTHGNTR"/>
</dbReference>
<keyword evidence="6" id="KW-1185">Reference proteome</keyword>
<dbReference type="RefSeq" id="WP_307404800.1">
    <property type="nucleotide sequence ID" value="NZ_JAUSUR010000001.1"/>
</dbReference>
<keyword evidence="2" id="KW-0238">DNA-binding</keyword>
<dbReference type="InterPro" id="IPR028978">
    <property type="entry name" value="Chorismate_lyase_/UTRA_dom_sf"/>
</dbReference>
<dbReference type="Pfam" id="PF00392">
    <property type="entry name" value="GntR"/>
    <property type="match status" value="1"/>
</dbReference>
<dbReference type="PROSITE" id="PS50949">
    <property type="entry name" value="HTH_GNTR"/>
    <property type="match status" value="1"/>
</dbReference>
<proteinExistence type="predicted"/>
<comment type="caution">
    <text evidence="5">The sequence shown here is derived from an EMBL/GenBank/DDBJ whole genome shotgun (WGS) entry which is preliminary data.</text>
</comment>
<name>A0ABU0DYC6_9FIRM</name>
<dbReference type="PANTHER" id="PTHR44846:SF1">
    <property type="entry name" value="MANNOSYL-D-GLYCERATE TRANSPORT_METABOLISM SYSTEM REPRESSOR MNGR-RELATED"/>
    <property type="match status" value="1"/>
</dbReference>
<accession>A0ABU0DYC6</accession>
<dbReference type="SUPFAM" id="SSF46785">
    <property type="entry name" value="Winged helix' DNA-binding domain"/>
    <property type="match status" value="1"/>
</dbReference>
<dbReference type="InterPro" id="IPR000524">
    <property type="entry name" value="Tscrpt_reg_HTH_GntR"/>
</dbReference>
<dbReference type="SUPFAM" id="SSF64288">
    <property type="entry name" value="Chorismate lyase-like"/>
    <property type="match status" value="1"/>
</dbReference>
<dbReference type="InterPro" id="IPR050679">
    <property type="entry name" value="Bact_HTH_transcr_reg"/>
</dbReference>
<dbReference type="CDD" id="cd07377">
    <property type="entry name" value="WHTH_GntR"/>
    <property type="match status" value="1"/>
</dbReference>
<dbReference type="Proteomes" id="UP001230220">
    <property type="component" value="Unassembled WGS sequence"/>
</dbReference>
<dbReference type="Gene3D" id="1.10.10.10">
    <property type="entry name" value="Winged helix-like DNA-binding domain superfamily/Winged helix DNA-binding domain"/>
    <property type="match status" value="1"/>
</dbReference>
<evidence type="ECO:0000256" key="2">
    <source>
        <dbReference type="ARBA" id="ARBA00023125"/>
    </source>
</evidence>
<keyword evidence="3" id="KW-0804">Transcription</keyword>
<evidence type="ECO:0000259" key="4">
    <source>
        <dbReference type="PROSITE" id="PS50949"/>
    </source>
</evidence>
<dbReference type="EMBL" id="JAUSUR010000001">
    <property type="protein sequence ID" value="MDQ0359576.1"/>
    <property type="molecule type" value="Genomic_DNA"/>
</dbReference>
<dbReference type="PANTHER" id="PTHR44846">
    <property type="entry name" value="MANNOSYL-D-GLYCERATE TRANSPORT/METABOLISM SYSTEM REPRESSOR MNGR-RELATED"/>
    <property type="match status" value="1"/>
</dbReference>
<dbReference type="InterPro" id="IPR011663">
    <property type="entry name" value="UTRA"/>
</dbReference>
<sequence length="223" mass="25783">MSIPIYLQIKEKIIEMISELPANSPVPSERDLAVIYSASRMTVRKAIDALVDEGYLYRNSNKGTFVADEVLRKKNTTLDEKSIEREITYKSIYFDVKASSSDEVQSYLNISGEDSVVRMIRLCLADERPQSIEEIYIKRLDLDDDEFRNLPKTRDFNDFIIQGSLTQRFVPTLVPMQYAHMLELKINEPIIMVENIINRKSGAPFIYMKVFNNPKEKVIEITS</sequence>
<evidence type="ECO:0000313" key="6">
    <source>
        <dbReference type="Proteomes" id="UP001230220"/>
    </source>
</evidence>
<gene>
    <name evidence="5" type="ORF">J2S15_000307</name>
</gene>
<dbReference type="Pfam" id="PF07702">
    <property type="entry name" value="UTRA"/>
    <property type="match status" value="1"/>
</dbReference>
<organism evidence="5 6">
    <name type="scientific">Breznakia pachnodae</name>
    <dbReference type="NCBI Taxonomy" id="265178"/>
    <lineage>
        <taxon>Bacteria</taxon>
        <taxon>Bacillati</taxon>
        <taxon>Bacillota</taxon>
        <taxon>Erysipelotrichia</taxon>
        <taxon>Erysipelotrichales</taxon>
        <taxon>Erysipelotrichaceae</taxon>
        <taxon>Breznakia</taxon>
    </lineage>
</organism>
<reference evidence="5 6" key="1">
    <citation type="submission" date="2023-07" db="EMBL/GenBank/DDBJ databases">
        <title>Genomic Encyclopedia of Type Strains, Phase IV (KMG-IV): sequencing the most valuable type-strain genomes for metagenomic binning, comparative biology and taxonomic classification.</title>
        <authorList>
            <person name="Goeker M."/>
        </authorList>
    </citation>
    <scope>NUCLEOTIDE SEQUENCE [LARGE SCALE GENOMIC DNA]</scope>
    <source>
        <strain evidence="5 6">DSM 16784</strain>
    </source>
</reference>
<evidence type="ECO:0000256" key="3">
    <source>
        <dbReference type="ARBA" id="ARBA00023163"/>
    </source>
</evidence>
<feature type="domain" description="HTH gntR-type" evidence="4">
    <location>
        <begin position="3"/>
        <end position="69"/>
    </location>
</feature>
<protein>
    <submittedName>
        <fullName evidence="5">GntR family transcriptional regulator</fullName>
    </submittedName>
</protein>
<dbReference type="Gene3D" id="3.40.1410.10">
    <property type="entry name" value="Chorismate lyase-like"/>
    <property type="match status" value="1"/>
</dbReference>
<keyword evidence="1" id="KW-0805">Transcription regulation</keyword>
<dbReference type="InterPro" id="IPR036388">
    <property type="entry name" value="WH-like_DNA-bd_sf"/>
</dbReference>
<dbReference type="InterPro" id="IPR036390">
    <property type="entry name" value="WH_DNA-bd_sf"/>
</dbReference>